<sequence length="448" mass="52704">MMKSLHVYIGMAVMSVLAFTATTETAGRSLKGKMFTLSRDRGGISFFPPSHSPTSSPYYTTTGRPYYTTTRRPYYTTTHKPTLLPYTTRRPYYTTTHKPTLLPYTTRRPYYTTTRPYYTPTRPTTRRPYYTTTRRPYYTTTRRPYYTTTHKPTLLPYTTRRPYYTTTHKPTLLPYTTRRPYYTTTRPYYTPTRPTTRRPYYTTTRRPYYTTTHKPTLLPYTTRRPYYTTTRPYYTTTRPWTTAPVTRGVSVCVRYLADSISSVFTLSSSTGAFLKLSVEGERWYTLNLDRYGYRTMTFRPYLKFWSNMVPDIWTRVCVTVDSMKNVAQVFSGSDISIRKMIPYKYEWSGVPVIDFSGFEGQLTDVQVWDYALCYKEVFNYMTSGIYAPYRGSILSWSDISYSPRGKTLLEETYERQARQPIGSSGERKGRHPKTWAFSNLVESQNEQL</sequence>
<reference evidence="2" key="1">
    <citation type="submission" date="2025-08" db="UniProtKB">
        <authorList>
            <consortium name="Ensembl"/>
        </authorList>
    </citation>
    <scope>IDENTIFICATION</scope>
</reference>
<organism evidence="2 3">
    <name type="scientific">Cyclopterus lumpus</name>
    <name type="common">Lumpsucker</name>
    <dbReference type="NCBI Taxonomy" id="8103"/>
    <lineage>
        <taxon>Eukaryota</taxon>
        <taxon>Metazoa</taxon>
        <taxon>Chordata</taxon>
        <taxon>Craniata</taxon>
        <taxon>Vertebrata</taxon>
        <taxon>Euteleostomi</taxon>
        <taxon>Actinopterygii</taxon>
        <taxon>Neopterygii</taxon>
        <taxon>Teleostei</taxon>
        <taxon>Neoteleostei</taxon>
        <taxon>Acanthomorphata</taxon>
        <taxon>Eupercaria</taxon>
        <taxon>Perciformes</taxon>
        <taxon>Cottioidei</taxon>
        <taxon>Cottales</taxon>
        <taxon>Cyclopteridae</taxon>
        <taxon>Cyclopterus</taxon>
    </lineage>
</organism>
<name>A0A8C2W9S2_CYCLU</name>
<evidence type="ECO:0000256" key="1">
    <source>
        <dbReference type="SAM" id="SignalP"/>
    </source>
</evidence>
<accession>A0A8C2W9S2</accession>
<dbReference type="KEGG" id="clum:117730549"/>
<dbReference type="Proteomes" id="UP000694565">
    <property type="component" value="Unplaced"/>
</dbReference>
<dbReference type="RefSeq" id="XP_034388198.1">
    <property type="nucleotide sequence ID" value="XM_034532307.1"/>
</dbReference>
<keyword evidence="1" id="KW-0732">Signal</keyword>
<dbReference type="Gene3D" id="2.60.120.200">
    <property type="match status" value="1"/>
</dbReference>
<dbReference type="Ensembl" id="ENSCLMT00005001338.1">
    <property type="protein sequence ID" value="ENSCLMP00005001250.1"/>
    <property type="gene ID" value="ENSCLMG00005000728.1"/>
</dbReference>
<dbReference type="GeneTree" id="ENSGT00530000066252"/>
<dbReference type="InterPro" id="IPR013320">
    <property type="entry name" value="ConA-like_dom_sf"/>
</dbReference>
<dbReference type="AlphaFoldDB" id="A0A8C2W9S2"/>
<dbReference type="SUPFAM" id="SSF49899">
    <property type="entry name" value="Concanavalin A-like lectins/glucanases"/>
    <property type="match status" value="1"/>
</dbReference>
<proteinExistence type="predicted"/>
<gene>
    <name evidence="2" type="primary">LOC117730549</name>
</gene>
<feature type="signal peptide" evidence="1">
    <location>
        <begin position="1"/>
        <end position="18"/>
    </location>
</feature>
<protein>
    <submittedName>
        <fullName evidence="2">Uncharacterized protein</fullName>
    </submittedName>
</protein>
<dbReference type="GeneID" id="117730549"/>
<feature type="chain" id="PRO_5034170602" evidence="1">
    <location>
        <begin position="19"/>
        <end position="448"/>
    </location>
</feature>
<reference evidence="2" key="2">
    <citation type="submission" date="2025-09" db="UniProtKB">
        <authorList>
            <consortium name="Ensembl"/>
        </authorList>
    </citation>
    <scope>IDENTIFICATION</scope>
</reference>
<keyword evidence="3" id="KW-1185">Reference proteome</keyword>
<evidence type="ECO:0000313" key="3">
    <source>
        <dbReference type="Proteomes" id="UP000694565"/>
    </source>
</evidence>
<dbReference type="OrthoDB" id="547680at2759"/>
<evidence type="ECO:0000313" key="2">
    <source>
        <dbReference type="Ensembl" id="ENSCLMP00005001250.1"/>
    </source>
</evidence>